<comment type="caution">
    <text evidence="1">The sequence shown here is derived from an EMBL/GenBank/DDBJ whole genome shotgun (WGS) entry which is preliminary data.</text>
</comment>
<protein>
    <submittedName>
        <fullName evidence="1">Uncharacterized protein</fullName>
    </submittedName>
</protein>
<gene>
    <name evidence="1" type="ORF">PSON_ATCC_30995.1.T1160108</name>
</gene>
<keyword evidence="2" id="KW-1185">Reference proteome</keyword>
<dbReference type="EMBL" id="CAJJDN010000116">
    <property type="protein sequence ID" value="CAD8118199.1"/>
    <property type="molecule type" value="Genomic_DNA"/>
</dbReference>
<dbReference type="Proteomes" id="UP000692954">
    <property type="component" value="Unassembled WGS sequence"/>
</dbReference>
<evidence type="ECO:0000313" key="1">
    <source>
        <dbReference type="EMBL" id="CAD8118199.1"/>
    </source>
</evidence>
<accession>A0A8S1QR12</accession>
<reference evidence="1" key="1">
    <citation type="submission" date="2021-01" db="EMBL/GenBank/DDBJ databases">
        <authorList>
            <consortium name="Genoscope - CEA"/>
            <person name="William W."/>
        </authorList>
    </citation>
    <scope>NUCLEOTIDE SEQUENCE</scope>
</reference>
<proteinExistence type="predicted"/>
<sequence>MVPQGKDKLSKQLKNLYLISQLLKQSLNSKYSYKRNKKFIRNTFYPFIFCKIGYMKNMNQLSQHQNLLIHNIPYQIKSNTFNYQNITQQHIQNSRITNYSRLGITNQIIKEFYDLFLLISNDTKQKSNQPVLQIQSPKQKKLLQIQSTVLLQEINEKSQFVKIPQTYNQLSKFEINNQKRQSIERYISKIYFKSLIQFVMTNIQLMNITLLNWRLLKSKNIHTFTSSSYNMKNQILQQCELQYSNLLKSSWMAYQLIVDWLISERFKKGQKVVIQLIFDEYFINYLIRFSIKFLFNFKKQGFQDPSL</sequence>
<organism evidence="1 2">
    <name type="scientific">Paramecium sonneborni</name>
    <dbReference type="NCBI Taxonomy" id="65129"/>
    <lineage>
        <taxon>Eukaryota</taxon>
        <taxon>Sar</taxon>
        <taxon>Alveolata</taxon>
        <taxon>Ciliophora</taxon>
        <taxon>Intramacronucleata</taxon>
        <taxon>Oligohymenophorea</taxon>
        <taxon>Peniculida</taxon>
        <taxon>Parameciidae</taxon>
        <taxon>Paramecium</taxon>
    </lineage>
</organism>
<dbReference type="AlphaFoldDB" id="A0A8S1QR12"/>
<name>A0A8S1QR12_9CILI</name>
<evidence type="ECO:0000313" key="2">
    <source>
        <dbReference type="Proteomes" id="UP000692954"/>
    </source>
</evidence>